<dbReference type="RefSeq" id="WP_311543971.1">
    <property type="nucleotide sequence ID" value="NZ_JAVREK010000004.1"/>
</dbReference>
<reference evidence="3" key="1">
    <citation type="submission" date="2023-07" db="EMBL/GenBank/DDBJ databases">
        <title>30 novel species of actinomycetes from the DSMZ collection.</title>
        <authorList>
            <person name="Nouioui I."/>
        </authorList>
    </citation>
    <scope>NUCLEOTIDE SEQUENCE [LARGE SCALE GENOMIC DNA]</scope>
    <source>
        <strain evidence="3">DSM 45055</strain>
    </source>
</reference>
<dbReference type="InterPro" id="IPR036034">
    <property type="entry name" value="PDZ_sf"/>
</dbReference>
<dbReference type="InterPro" id="IPR014721">
    <property type="entry name" value="Ribsml_uS5_D2-typ_fold_subgr"/>
</dbReference>
<dbReference type="Pfam" id="PF13180">
    <property type="entry name" value="PDZ_2"/>
    <property type="match status" value="1"/>
</dbReference>
<evidence type="ECO:0000259" key="1">
    <source>
        <dbReference type="PROSITE" id="PS50106"/>
    </source>
</evidence>
<feature type="domain" description="PDZ" evidence="1">
    <location>
        <begin position="116"/>
        <end position="198"/>
    </location>
</feature>
<gene>
    <name evidence="2" type="ORF">RM446_05245</name>
</gene>
<protein>
    <submittedName>
        <fullName evidence="2">PDZ domain-containing protein</fullName>
    </submittedName>
</protein>
<dbReference type="PROSITE" id="PS50106">
    <property type="entry name" value="PDZ"/>
    <property type="match status" value="1"/>
</dbReference>
<accession>A0ABU2KQH8</accession>
<dbReference type="SUPFAM" id="SSF54211">
    <property type="entry name" value="Ribosomal protein S5 domain 2-like"/>
    <property type="match status" value="1"/>
</dbReference>
<evidence type="ECO:0000313" key="2">
    <source>
        <dbReference type="EMBL" id="MDT0301519.1"/>
    </source>
</evidence>
<dbReference type="Gene3D" id="3.30.230.10">
    <property type="match status" value="1"/>
</dbReference>
<proteinExistence type="predicted"/>
<dbReference type="SUPFAM" id="SSF50156">
    <property type="entry name" value="PDZ domain-like"/>
    <property type="match status" value="1"/>
</dbReference>
<dbReference type="SMART" id="SM00228">
    <property type="entry name" value="PDZ"/>
    <property type="match status" value="1"/>
</dbReference>
<sequence length="353" mass="36953">MFRRAMTLIVAVLLLAGFAVGAVYLPVPYLVASPGIALDTLGESEGERIIRIDGTRSYRHEGALSMVTVQYTGGPDTHMDLFTVLGAWLSPTQAVLPQEALFPPDQSVEEITRTQTVEMNSSQRTATAAALTQLGVDYETEAYVAQVKKGKPAQGELRKGDVIARVDGEPVAGKDEAVELVGDRRPGAAVSLTLDREGADEPVKAEVETTAGDEGDAVIGILVADRMEFPFEVDISVGEIGGPSAGMMFSLGVIDRLSPEGLTGGHQIAGTGTITPEGEVGGVSGVAQKMVSAERLGAEYFFVAADSCSQTFDSAATGEIDVVKVGELADAVDALKKIRNGEEAGDLPRCQPG</sequence>
<dbReference type="EMBL" id="JAVREK010000004">
    <property type="protein sequence ID" value="MDT0301519.1"/>
    <property type="molecule type" value="Genomic_DNA"/>
</dbReference>
<evidence type="ECO:0000313" key="3">
    <source>
        <dbReference type="Proteomes" id="UP001183226"/>
    </source>
</evidence>
<name>A0ABU2KQH8_9ACTN</name>
<comment type="caution">
    <text evidence="2">The sequence shown here is derived from an EMBL/GenBank/DDBJ whole genome shotgun (WGS) entry which is preliminary data.</text>
</comment>
<keyword evidence="3" id="KW-1185">Reference proteome</keyword>
<dbReference type="Gene3D" id="2.30.42.10">
    <property type="match status" value="1"/>
</dbReference>
<dbReference type="InterPro" id="IPR020568">
    <property type="entry name" value="Ribosomal_Su5_D2-typ_SF"/>
</dbReference>
<dbReference type="Proteomes" id="UP001183226">
    <property type="component" value="Unassembled WGS sequence"/>
</dbReference>
<organism evidence="2 3">
    <name type="scientific">Streptomonospora wellingtoniae</name>
    <dbReference type="NCBI Taxonomy" id="3075544"/>
    <lineage>
        <taxon>Bacteria</taxon>
        <taxon>Bacillati</taxon>
        <taxon>Actinomycetota</taxon>
        <taxon>Actinomycetes</taxon>
        <taxon>Streptosporangiales</taxon>
        <taxon>Nocardiopsidaceae</taxon>
        <taxon>Streptomonospora</taxon>
    </lineage>
</organism>
<dbReference type="InterPro" id="IPR001478">
    <property type="entry name" value="PDZ"/>
</dbReference>